<evidence type="ECO:0000313" key="1">
    <source>
        <dbReference type="EMBL" id="PKU37614.1"/>
    </source>
</evidence>
<sequence>MSLESGKFSTYWELANVIPVYKKGMREDPGNDRPLSIIPVPGKVMEKIILGAIERPRKRKGKKEDLGNYRIASLIAVPVKLMGQLILEIISRHMEDKNMIRSSQHGFVKRK</sequence>
<organism evidence="1 2">
    <name type="scientific">Limosa lapponica baueri</name>
    <dbReference type="NCBI Taxonomy" id="1758121"/>
    <lineage>
        <taxon>Eukaryota</taxon>
        <taxon>Metazoa</taxon>
        <taxon>Chordata</taxon>
        <taxon>Craniata</taxon>
        <taxon>Vertebrata</taxon>
        <taxon>Euteleostomi</taxon>
        <taxon>Archelosauria</taxon>
        <taxon>Archosauria</taxon>
        <taxon>Dinosauria</taxon>
        <taxon>Saurischia</taxon>
        <taxon>Theropoda</taxon>
        <taxon>Coelurosauria</taxon>
        <taxon>Aves</taxon>
        <taxon>Neognathae</taxon>
        <taxon>Neoaves</taxon>
        <taxon>Charadriiformes</taxon>
        <taxon>Scolopacidae</taxon>
        <taxon>Limosa</taxon>
    </lineage>
</organism>
<gene>
    <name evidence="1" type="ORF">llap_12085</name>
</gene>
<dbReference type="PANTHER" id="PTHR33395">
    <property type="entry name" value="TRANSCRIPTASE, PUTATIVE-RELATED-RELATED"/>
    <property type="match status" value="1"/>
</dbReference>
<dbReference type="GO" id="GO:0061343">
    <property type="term" value="P:cell adhesion involved in heart morphogenesis"/>
    <property type="evidence" value="ECO:0007669"/>
    <property type="project" value="TreeGrafter"/>
</dbReference>
<reference evidence="2" key="2">
    <citation type="submission" date="2017-12" db="EMBL/GenBank/DDBJ databases">
        <title>Genome sequence of the Bar-tailed Godwit (Limosa lapponica baueri).</title>
        <authorList>
            <person name="Lima N.C.B."/>
            <person name="Parody-Merino A.M."/>
            <person name="Battley P.F."/>
            <person name="Fidler A.E."/>
            <person name="Prosdocimi F."/>
        </authorList>
    </citation>
    <scope>NUCLEOTIDE SEQUENCE [LARGE SCALE GENOMIC DNA]</scope>
</reference>
<protein>
    <recommendedName>
        <fullName evidence="3">Reverse transcriptase domain-containing protein</fullName>
    </recommendedName>
</protein>
<reference evidence="2" key="1">
    <citation type="submission" date="2017-11" db="EMBL/GenBank/DDBJ databases">
        <authorList>
            <person name="Lima N.C."/>
            <person name="Parody-Merino A.M."/>
            <person name="Battley P.F."/>
            <person name="Fidler A.E."/>
            <person name="Prosdocimi F."/>
        </authorList>
    </citation>
    <scope>NUCLEOTIDE SEQUENCE [LARGE SCALE GENOMIC DNA]</scope>
</reference>
<accession>A0A2I0TUX0</accession>
<keyword evidence="2" id="KW-1185">Reference proteome</keyword>
<dbReference type="Proteomes" id="UP000233556">
    <property type="component" value="Unassembled WGS sequence"/>
</dbReference>
<dbReference type="GO" id="GO:0007508">
    <property type="term" value="P:larval heart development"/>
    <property type="evidence" value="ECO:0007669"/>
    <property type="project" value="TreeGrafter"/>
</dbReference>
<dbReference type="AlphaFoldDB" id="A0A2I0TUX0"/>
<name>A0A2I0TUX0_LIMLA</name>
<proteinExistence type="predicted"/>
<dbReference type="GO" id="GO:0031012">
    <property type="term" value="C:extracellular matrix"/>
    <property type="evidence" value="ECO:0007669"/>
    <property type="project" value="TreeGrafter"/>
</dbReference>
<dbReference type="EMBL" id="KZ507064">
    <property type="protein sequence ID" value="PKU37614.1"/>
    <property type="molecule type" value="Genomic_DNA"/>
</dbReference>
<evidence type="ECO:0000313" key="2">
    <source>
        <dbReference type="Proteomes" id="UP000233556"/>
    </source>
</evidence>
<dbReference type="PANTHER" id="PTHR33395:SF22">
    <property type="entry name" value="REVERSE TRANSCRIPTASE DOMAIN-CONTAINING PROTEIN"/>
    <property type="match status" value="1"/>
</dbReference>
<evidence type="ECO:0008006" key="3">
    <source>
        <dbReference type="Google" id="ProtNLM"/>
    </source>
</evidence>
<dbReference type="OrthoDB" id="416454at2759"/>